<dbReference type="Pfam" id="PF03477">
    <property type="entry name" value="ATP-cone"/>
    <property type="match status" value="1"/>
</dbReference>
<dbReference type="Gene3D" id="3.20.70.20">
    <property type="match status" value="1"/>
</dbReference>
<dbReference type="Pfam" id="PF13597">
    <property type="entry name" value="NRDD"/>
    <property type="match status" value="1"/>
</dbReference>
<dbReference type="PANTHER" id="PTHR21075">
    <property type="entry name" value="ANAEROBIC RIBONUCLEOSIDE-TRIPHOSPHATE REDUCTASE"/>
    <property type="match status" value="1"/>
</dbReference>
<proteinExistence type="predicted"/>
<dbReference type="CDD" id="cd01675">
    <property type="entry name" value="RNR_III"/>
    <property type="match status" value="1"/>
</dbReference>
<dbReference type="Proteomes" id="UP000215215">
    <property type="component" value="Unassembled WGS sequence"/>
</dbReference>
<dbReference type="InterPro" id="IPR005144">
    <property type="entry name" value="ATP-cone_dom"/>
</dbReference>
<dbReference type="AlphaFoldDB" id="A0A235BWC1"/>
<dbReference type="PANTHER" id="PTHR21075:SF0">
    <property type="entry name" value="ANAEROBIC RIBONUCLEOSIDE-TRIPHOSPHATE REDUCTASE"/>
    <property type="match status" value="1"/>
</dbReference>
<organism evidence="5 6">
    <name type="scientific">candidate division WOR-3 bacterium JGI_Cruoil_03_44_89</name>
    <dbReference type="NCBI Taxonomy" id="1973748"/>
    <lineage>
        <taxon>Bacteria</taxon>
        <taxon>Bacteria division WOR-3</taxon>
    </lineage>
</organism>
<dbReference type="GO" id="GO:0031250">
    <property type="term" value="C:anaerobic ribonucleoside-triphosphate reductase complex"/>
    <property type="evidence" value="ECO:0007669"/>
    <property type="project" value="TreeGrafter"/>
</dbReference>
<sequence length="685" mass="77898">MLDFVKKRDGYKAPFNPFRIQNAIIKAATATGEELDAKALTDEIVKTLAKFEQPPHIERIQDVVEKVLIENGKAATAKAYILYRQRHTELRKTKRLLMDVSDTVNGYLTEDDWRMRENANADYSLSGLMMHTAGSMIASYTLENIYISEIARAHTEGDFHIHDLSMGIAGYCAGWSLRQLLFEGFNGVPRKVEASPPKHLETALGQMVNFLGTLQNEWAGAMAFNSFDTFLAPFVRKEGLSYDDVYQAIQTFVFSVNVASRWGGQTPFVNLTFDFTIPEDLRDQKVTIDGDYASDFGYYGEFQKESDMINKAFLEVMLSGDNKGRIFTFPIPTYNLTPDFNWNNENAHLLFKATSRYGLPYFSNFISSDLKPSDVRSMCCRLRLDLRELRRNVTGGLFGSGDSTGSAGVVTINMPRLGYLSETEDEFLERLSSLMDLARDSLELKRRVVEQNIRRGLLPYTNRYLGTLVNHFSTIGLIGMNEACLNLFGEDIGTERGKAFAEKVLDFMLVKLSDFQEETGNIYNLEATPAEGTAYRLARLDKQKFPDIITQGKEAPYYTNSTMLPVGYTDDVFEAFILQESLQSKYTGGTVIHAYLGEEIDDDYACARFVKRLAENFRVPYFTLTPTFSICDEHGYIRGEYYTCPLCGKQTEVYSRVVGYYRPVQNWNKGKKEEFKQRKVYTVAR</sequence>
<evidence type="ECO:0000313" key="5">
    <source>
        <dbReference type="EMBL" id="OYD16077.1"/>
    </source>
</evidence>
<dbReference type="InterPro" id="IPR012833">
    <property type="entry name" value="NrdD"/>
</dbReference>
<keyword evidence="1 3" id="KW-0547">Nucleotide-binding</keyword>
<evidence type="ECO:0000259" key="4">
    <source>
        <dbReference type="PROSITE" id="PS51161"/>
    </source>
</evidence>
<evidence type="ECO:0000313" key="6">
    <source>
        <dbReference type="Proteomes" id="UP000215215"/>
    </source>
</evidence>
<evidence type="ECO:0000256" key="3">
    <source>
        <dbReference type="PROSITE-ProRule" id="PRU00492"/>
    </source>
</evidence>
<comment type="caution">
    <text evidence="5">The sequence shown here is derived from an EMBL/GenBank/DDBJ whole genome shotgun (WGS) entry which is preliminary data.</text>
</comment>
<dbReference type="EMBL" id="NOZQ01000088">
    <property type="protein sequence ID" value="OYD16077.1"/>
    <property type="molecule type" value="Genomic_DNA"/>
</dbReference>
<reference evidence="5 6" key="1">
    <citation type="submission" date="2017-07" db="EMBL/GenBank/DDBJ databases">
        <title>Recovery of genomes from metagenomes via a dereplication, aggregation, and scoring strategy.</title>
        <authorList>
            <person name="Sieber C.M."/>
            <person name="Probst A.J."/>
            <person name="Sharrar A."/>
            <person name="Thomas B.C."/>
            <person name="Hess M."/>
            <person name="Tringe S.G."/>
            <person name="Banfield J.F."/>
        </authorList>
    </citation>
    <scope>NUCLEOTIDE SEQUENCE [LARGE SCALE GENOMIC DNA]</scope>
    <source>
        <strain evidence="5">JGI_Cruoil_03_44_89</strain>
    </source>
</reference>
<dbReference type="GO" id="GO:0009265">
    <property type="term" value="P:2'-deoxyribonucleotide biosynthetic process"/>
    <property type="evidence" value="ECO:0007669"/>
    <property type="project" value="TreeGrafter"/>
</dbReference>
<evidence type="ECO:0000256" key="2">
    <source>
        <dbReference type="ARBA" id="ARBA00022840"/>
    </source>
</evidence>
<name>A0A235BWC1_UNCW3</name>
<gene>
    <name evidence="5" type="ORF">CH333_04375</name>
</gene>
<accession>A0A235BWC1</accession>
<keyword evidence="5" id="KW-0560">Oxidoreductase</keyword>
<dbReference type="PROSITE" id="PS51161">
    <property type="entry name" value="ATP_CONE"/>
    <property type="match status" value="1"/>
</dbReference>
<protein>
    <submittedName>
        <fullName evidence="5">Ribonucleoside triphosphate reductase</fullName>
        <ecNumber evidence="5">1.17.4.2</ecNumber>
    </submittedName>
</protein>
<dbReference type="NCBIfam" id="TIGR02487">
    <property type="entry name" value="NrdD"/>
    <property type="match status" value="1"/>
</dbReference>
<dbReference type="GO" id="GO:0005524">
    <property type="term" value="F:ATP binding"/>
    <property type="evidence" value="ECO:0007669"/>
    <property type="project" value="UniProtKB-UniRule"/>
</dbReference>
<dbReference type="GO" id="GO:0008998">
    <property type="term" value="F:ribonucleoside-triphosphate reductase (thioredoxin) activity"/>
    <property type="evidence" value="ECO:0007669"/>
    <property type="project" value="UniProtKB-EC"/>
</dbReference>
<dbReference type="EC" id="1.17.4.2" evidence="5"/>
<feature type="domain" description="ATP-cone" evidence="4">
    <location>
        <begin position="3"/>
        <end position="91"/>
    </location>
</feature>
<keyword evidence="2 3" id="KW-0067">ATP-binding</keyword>
<evidence type="ECO:0000256" key="1">
    <source>
        <dbReference type="ARBA" id="ARBA00022741"/>
    </source>
</evidence>
<dbReference type="SUPFAM" id="SSF51998">
    <property type="entry name" value="PFL-like glycyl radical enzymes"/>
    <property type="match status" value="1"/>
</dbReference>
<dbReference type="GO" id="GO:0004748">
    <property type="term" value="F:ribonucleoside-diphosphate reductase activity, thioredoxin disulfide as acceptor"/>
    <property type="evidence" value="ECO:0007669"/>
    <property type="project" value="TreeGrafter"/>
</dbReference>
<dbReference type="NCBIfam" id="NF006126">
    <property type="entry name" value="PRK08270.1"/>
    <property type="match status" value="1"/>
</dbReference>
<dbReference type="GO" id="GO:0006260">
    <property type="term" value="P:DNA replication"/>
    <property type="evidence" value="ECO:0007669"/>
    <property type="project" value="InterPro"/>
</dbReference>